<proteinExistence type="predicted"/>
<feature type="transmembrane region" description="Helical" evidence="1">
    <location>
        <begin position="140"/>
        <end position="165"/>
    </location>
</feature>
<feature type="transmembrane region" description="Helical" evidence="1">
    <location>
        <begin position="42"/>
        <end position="60"/>
    </location>
</feature>
<gene>
    <name evidence="3" type="ORF">C1704_07735</name>
</gene>
<protein>
    <recommendedName>
        <fullName evidence="2">Acyltransferase 3 domain-containing protein</fullName>
    </recommendedName>
</protein>
<name>A0A2S5SVV7_9BURK</name>
<feature type="transmembrane region" description="Helical" evidence="1">
    <location>
        <begin position="177"/>
        <end position="198"/>
    </location>
</feature>
<keyword evidence="1" id="KW-1133">Transmembrane helix</keyword>
<dbReference type="PANTHER" id="PTHR37312:SF1">
    <property type="entry name" value="MEMBRANE-BOUND ACYLTRANSFERASE YKRP-RELATED"/>
    <property type="match status" value="1"/>
</dbReference>
<feature type="transmembrane region" description="Helical" evidence="1">
    <location>
        <begin position="250"/>
        <end position="270"/>
    </location>
</feature>
<keyword evidence="4" id="KW-1185">Reference proteome</keyword>
<feature type="transmembrane region" description="Helical" evidence="1">
    <location>
        <begin position="218"/>
        <end position="238"/>
    </location>
</feature>
<feature type="domain" description="Acyltransferase 3" evidence="2">
    <location>
        <begin position="40"/>
        <end position="362"/>
    </location>
</feature>
<feature type="transmembrane region" description="Helical" evidence="1">
    <location>
        <begin position="276"/>
        <end position="298"/>
    </location>
</feature>
<dbReference type="Pfam" id="PF01757">
    <property type="entry name" value="Acyl_transf_3"/>
    <property type="match status" value="1"/>
</dbReference>
<sequence length="390" mass="42744">MSALIRSRTRALGGAVGVERQTAEGQHAIAASARPRSALVDVGKGLGILLVVFGHNAWVADHLLWLDEVISTFRLPLFFFLAGVTFPAGRSVADTARRRADALLKPFAVVVLAYAITHAARADVTLESTALSLFYATGFTLVWVPMWFLPHLWLVSVAAAAYLQWLAPRLTTVRSRVMALAAMAWAGAYVIHLFHNPVDDTACMHHTRFSADLFACGLPFSADVLLLSGFFFLTGQHLKRRVLALQPHPLWIAVAAAIFAALWFGFHQTINFNFRSYGHALIVPLQALAAIYLALTLCHTLGRWQTLTRVLSYVGRGSLFILVFHSPLQAKALAWLARWPGPGVVSMLLSFVAAVGLSLLLWEGVRRQPALSWLLLPRSGTPSRQVDVTV</sequence>
<dbReference type="Proteomes" id="UP000238605">
    <property type="component" value="Unassembled WGS sequence"/>
</dbReference>
<dbReference type="InterPro" id="IPR002656">
    <property type="entry name" value="Acyl_transf_3_dom"/>
</dbReference>
<comment type="caution">
    <text evidence="3">The sequence shown here is derived from an EMBL/GenBank/DDBJ whole genome shotgun (WGS) entry which is preliminary data.</text>
</comment>
<feature type="transmembrane region" description="Helical" evidence="1">
    <location>
        <begin position="102"/>
        <end position="120"/>
    </location>
</feature>
<keyword evidence="1" id="KW-0472">Membrane</keyword>
<dbReference type="PANTHER" id="PTHR37312">
    <property type="entry name" value="MEMBRANE-BOUND ACYLTRANSFERASE YKRP-RELATED"/>
    <property type="match status" value="1"/>
</dbReference>
<evidence type="ECO:0000259" key="2">
    <source>
        <dbReference type="Pfam" id="PF01757"/>
    </source>
</evidence>
<evidence type="ECO:0000313" key="3">
    <source>
        <dbReference type="EMBL" id="PPE66862.1"/>
    </source>
</evidence>
<keyword evidence="1" id="KW-0812">Transmembrane</keyword>
<reference evidence="3 4" key="1">
    <citation type="submission" date="2018-02" db="EMBL/GenBank/DDBJ databases">
        <title>Reclassifiation of [Polyangium] brachysporum DSM 7029 as Guopingzhaonella breviflexa gen. nov., sp. nov., a member of the family Comamonadaceae.</title>
        <authorList>
            <person name="Tang B."/>
        </authorList>
    </citation>
    <scope>NUCLEOTIDE SEQUENCE [LARGE SCALE GENOMIC DNA]</scope>
    <source>
        <strain evidence="3 4">BCRC 80649</strain>
    </source>
</reference>
<dbReference type="OrthoDB" id="9814956at2"/>
<feature type="transmembrane region" description="Helical" evidence="1">
    <location>
        <begin position="72"/>
        <end position="90"/>
    </location>
</feature>
<feature type="transmembrane region" description="Helical" evidence="1">
    <location>
        <begin position="343"/>
        <end position="362"/>
    </location>
</feature>
<evidence type="ECO:0000256" key="1">
    <source>
        <dbReference type="SAM" id="Phobius"/>
    </source>
</evidence>
<dbReference type="GO" id="GO:0016747">
    <property type="term" value="F:acyltransferase activity, transferring groups other than amino-acyl groups"/>
    <property type="evidence" value="ECO:0007669"/>
    <property type="project" value="InterPro"/>
</dbReference>
<dbReference type="InterPro" id="IPR052734">
    <property type="entry name" value="Nod_factor_acetyltransferase"/>
</dbReference>
<dbReference type="AlphaFoldDB" id="A0A2S5SVV7"/>
<evidence type="ECO:0000313" key="4">
    <source>
        <dbReference type="Proteomes" id="UP000238605"/>
    </source>
</evidence>
<dbReference type="EMBL" id="PSNX01000005">
    <property type="protein sequence ID" value="PPE66862.1"/>
    <property type="molecule type" value="Genomic_DNA"/>
</dbReference>
<accession>A0A2S5SVV7</accession>
<organism evidence="3 4">
    <name type="scientific">Caldimonas caldifontis</name>
    <dbReference type="NCBI Taxonomy" id="1452508"/>
    <lineage>
        <taxon>Bacteria</taxon>
        <taxon>Pseudomonadati</taxon>
        <taxon>Pseudomonadota</taxon>
        <taxon>Betaproteobacteria</taxon>
        <taxon>Burkholderiales</taxon>
        <taxon>Sphaerotilaceae</taxon>
        <taxon>Caldimonas</taxon>
    </lineage>
</organism>